<dbReference type="InterPro" id="IPR050065">
    <property type="entry name" value="GlmU-like"/>
</dbReference>
<keyword evidence="4" id="KW-0012">Acyltransferase</keyword>
<dbReference type="InterPro" id="IPR025877">
    <property type="entry name" value="MobA-like_NTP_Trfase"/>
</dbReference>
<dbReference type="Pfam" id="PF12804">
    <property type="entry name" value="NTP_transf_3"/>
    <property type="match status" value="1"/>
</dbReference>
<dbReference type="GO" id="GO:0003977">
    <property type="term" value="F:UDP-N-acetylglucosamine diphosphorylase activity"/>
    <property type="evidence" value="ECO:0007669"/>
    <property type="project" value="UniProtKB-EC"/>
</dbReference>
<dbReference type="PANTHER" id="PTHR43584">
    <property type="entry name" value="NUCLEOTIDYL TRANSFERASE"/>
    <property type="match status" value="1"/>
</dbReference>
<feature type="domain" description="MobA-like NTP transferase" evidence="7">
    <location>
        <begin position="6"/>
        <end position="125"/>
    </location>
</feature>
<feature type="domain" description="Mannose-1-phosphate guanyltransferase C-terminal" evidence="8">
    <location>
        <begin position="229"/>
        <end position="316"/>
    </location>
</feature>
<evidence type="ECO:0000313" key="12">
    <source>
        <dbReference type="Proteomes" id="UP000257123"/>
    </source>
</evidence>
<evidence type="ECO:0000256" key="6">
    <source>
        <dbReference type="ARBA" id="ARBA00048493"/>
    </source>
</evidence>
<evidence type="ECO:0000256" key="5">
    <source>
        <dbReference type="ARBA" id="ARBA00048247"/>
    </source>
</evidence>
<evidence type="ECO:0000256" key="2">
    <source>
        <dbReference type="ARBA" id="ARBA00022695"/>
    </source>
</evidence>
<dbReference type="EMBL" id="NMUF01000068">
    <property type="protein sequence ID" value="RFA94974.1"/>
    <property type="molecule type" value="Genomic_DNA"/>
</dbReference>
<keyword evidence="2" id="KW-0548">Nucleotidyltransferase</keyword>
<evidence type="ECO:0000256" key="1">
    <source>
        <dbReference type="ARBA" id="ARBA00022679"/>
    </source>
</evidence>
<dbReference type="Proteomes" id="UP000256877">
    <property type="component" value="Unassembled WGS sequence"/>
</dbReference>
<evidence type="ECO:0000313" key="10">
    <source>
        <dbReference type="EMBL" id="RFA96670.1"/>
    </source>
</evidence>
<accession>A0A371QX44</accession>
<sequence length="363" mass="38938">MKIAPVVLAGGRPGAFEKLTGPLPKTYVKIGGKRLYHYAAEALTSLFGKAYVVTPHPEKLPYTYIEERGEGIEQAIASAESYIGAETHILLAYGDVYTDNSAYRAVVEAAVTAGADGAVIAVPRKSIKGYGVLEAKAGGYLEKVGGEGQWIFGGISLLPRKLVKQIAQWGFYNALNEAAKTLKIAVVPWSGVWHDVNYPEDLIQLLEYTAPKHTYIARTAKVSPTAVLEGPVVVDEGAEIDHYAVIKGPAYIGRGVFIGTHALVRNYADIEEEAVVGSSSEVSHSLIGERATVGRASFISYSVLGPEAVVEPNVVTMSVLREGRERLEPIEVRGATYYKLGALIPKKARVKAGTVLLPGSGWD</sequence>
<dbReference type="Gene3D" id="3.90.550.10">
    <property type="entry name" value="Spore Coat Polysaccharide Biosynthesis Protein SpsA, Chain A"/>
    <property type="match status" value="1"/>
</dbReference>
<comment type="catalytic activity">
    <reaction evidence="5">
        <text>alpha-D-glucosamine 1-phosphate + acetyl-CoA = N-acetyl-alpha-D-glucosamine 1-phosphate + CoA + H(+)</text>
        <dbReference type="Rhea" id="RHEA:13725"/>
        <dbReference type="ChEBI" id="CHEBI:15378"/>
        <dbReference type="ChEBI" id="CHEBI:57287"/>
        <dbReference type="ChEBI" id="CHEBI:57288"/>
        <dbReference type="ChEBI" id="CHEBI:57776"/>
        <dbReference type="ChEBI" id="CHEBI:58516"/>
        <dbReference type="EC" id="2.3.1.157"/>
    </reaction>
</comment>
<dbReference type="Pfam" id="PF25087">
    <property type="entry name" value="GMPPB_C"/>
    <property type="match status" value="1"/>
</dbReference>
<evidence type="ECO:0000313" key="9">
    <source>
        <dbReference type="EMBL" id="RFA94974.1"/>
    </source>
</evidence>
<dbReference type="InterPro" id="IPR029044">
    <property type="entry name" value="Nucleotide-diphossugar_trans"/>
</dbReference>
<dbReference type="PROSITE" id="PS00101">
    <property type="entry name" value="HEXAPEP_TRANSFERASES"/>
    <property type="match status" value="1"/>
</dbReference>
<keyword evidence="1 9" id="KW-0808">Transferase</keyword>
<evidence type="ECO:0000256" key="3">
    <source>
        <dbReference type="ARBA" id="ARBA00023268"/>
    </source>
</evidence>
<dbReference type="InterPro" id="IPR018357">
    <property type="entry name" value="Hexapep_transf_CS"/>
</dbReference>
<proteinExistence type="predicted"/>
<dbReference type="GO" id="GO:0019134">
    <property type="term" value="F:glucosamine-1-phosphate N-acetyltransferase activity"/>
    <property type="evidence" value="ECO:0007669"/>
    <property type="project" value="UniProtKB-EC"/>
</dbReference>
<comment type="catalytic activity">
    <reaction evidence="6">
        <text>N-acetyl-alpha-D-glucosamine 1-phosphate + UTP + H(+) = UDP-N-acetyl-alpha-D-glucosamine + diphosphate</text>
        <dbReference type="Rhea" id="RHEA:13509"/>
        <dbReference type="ChEBI" id="CHEBI:15378"/>
        <dbReference type="ChEBI" id="CHEBI:33019"/>
        <dbReference type="ChEBI" id="CHEBI:46398"/>
        <dbReference type="ChEBI" id="CHEBI:57705"/>
        <dbReference type="ChEBI" id="CHEBI:57776"/>
        <dbReference type="EC" id="2.7.7.23"/>
    </reaction>
</comment>
<protein>
    <submittedName>
        <fullName evidence="9">Sugar-phosphate nucleotidyltransferase</fullName>
    </submittedName>
</protein>
<evidence type="ECO:0000259" key="7">
    <source>
        <dbReference type="Pfam" id="PF12804"/>
    </source>
</evidence>
<keyword evidence="3" id="KW-0511">Multifunctional enzyme</keyword>
<dbReference type="InterPro" id="IPR011004">
    <property type="entry name" value="Trimer_LpxA-like_sf"/>
</dbReference>
<comment type="caution">
    <text evidence="9">The sequence shown here is derived from an EMBL/GenBank/DDBJ whole genome shotgun (WGS) entry which is preliminary data.</text>
</comment>
<reference evidence="11 12" key="1">
    <citation type="submission" date="2017-07" db="EMBL/GenBank/DDBJ databases">
        <title>Draft genome sequence of aerobic hyperthermophilic archaea, Pyrobaculum aerophilum YKB31 and YKB32.</title>
        <authorList>
            <person name="Mochizuki T."/>
            <person name="Berliner A.J."/>
            <person name="Yoshida-Takashima Y."/>
            <person name="Takaki Y."/>
            <person name="Nunoura T."/>
            <person name="Takai K."/>
        </authorList>
    </citation>
    <scope>NUCLEOTIDE SEQUENCE [LARGE SCALE GENOMIC DNA]</scope>
    <source>
        <strain evidence="10 12">YKB31</strain>
        <strain evidence="9 11">YKB32</strain>
    </source>
</reference>
<dbReference type="InterPro" id="IPR056729">
    <property type="entry name" value="GMPPB_C"/>
</dbReference>
<dbReference type="SUPFAM" id="SSF51161">
    <property type="entry name" value="Trimeric LpxA-like enzymes"/>
    <property type="match status" value="1"/>
</dbReference>
<dbReference type="RefSeq" id="WP_116420878.1">
    <property type="nucleotide sequence ID" value="NZ_NMUE01000011.1"/>
</dbReference>
<dbReference type="OrthoDB" id="15372at2157"/>
<evidence type="ECO:0000313" key="11">
    <source>
        <dbReference type="Proteomes" id="UP000256877"/>
    </source>
</evidence>
<dbReference type="PANTHER" id="PTHR43584:SF8">
    <property type="entry name" value="N-ACETYLMURAMATE ALPHA-1-PHOSPHATE URIDYLYLTRANSFERASE"/>
    <property type="match status" value="1"/>
</dbReference>
<organism evidence="9 11">
    <name type="scientific">Pyrobaculum aerophilum</name>
    <dbReference type="NCBI Taxonomy" id="13773"/>
    <lineage>
        <taxon>Archaea</taxon>
        <taxon>Thermoproteota</taxon>
        <taxon>Thermoprotei</taxon>
        <taxon>Thermoproteales</taxon>
        <taxon>Thermoproteaceae</taxon>
        <taxon>Pyrobaculum</taxon>
    </lineage>
</organism>
<evidence type="ECO:0000259" key="8">
    <source>
        <dbReference type="Pfam" id="PF25087"/>
    </source>
</evidence>
<dbReference type="AlphaFoldDB" id="A0A371QX44"/>
<evidence type="ECO:0000256" key="4">
    <source>
        <dbReference type="ARBA" id="ARBA00023315"/>
    </source>
</evidence>
<dbReference type="Gene3D" id="2.160.10.10">
    <property type="entry name" value="Hexapeptide repeat proteins"/>
    <property type="match status" value="1"/>
</dbReference>
<gene>
    <name evidence="10" type="ORF">CGL51_04760</name>
    <name evidence="9" type="ORF">CGL52_13625</name>
</gene>
<dbReference type="SUPFAM" id="SSF53448">
    <property type="entry name" value="Nucleotide-diphospho-sugar transferases"/>
    <property type="match status" value="1"/>
</dbReference>
<name>A0A371QX44_9CREN</name>
<dbReference type="EMBL" id="NMUE01000011">
    <property type="protein sequence ID" value="RFA96670.1"/>
    <property type="molecule type" value="Genomic_DNA"/>
</dbReference>
<dbReference type="Proteomes" id="UP000257123">
    <property type="component" value="Unassembled WGS sequence"/>
</dbReference>